<keyword evidence="7 8" id="KW-0539">Nucleus</keyword>
<dbReference type="PANTHER" id="PTHR31992:SF309">
    <property type="entry name" value="DOF ZINC FINGER PROTEIN"/>
    <property type="match status" value="1"/>
</dbReference>
<name>A0ABD1UV11_9LAMI</name>
<evidence type="ECO:0000256" key="4">
    <source>
        <dbReference type="ARBA" id="ARBA00023015"/>
    </source>
</evidence>
<evidence type="ECO:0000256" key="9">
    <source>
        <dbReference type="RuleBase" id="RU369094"/>
    </source>
</evidence>
<dbReference type="GO" id="GO:0003677">
    <property type="term" value="F:DNA binding"/>
    <property type="evidence" value="ECO:0007669"/>
    <property type="project" value="UniProtKB-UniRule"/>
</dbReference>
<keyword evidence="6 9" id="KW-0804">Transcription</keyword>
<dbReference type="PROSITE" id="PS50884">
    <property type="entry name" value="ZF_DOF_2"/>
    <property type="match status" value="1"/>
</dbReference>
<evidence type="ECO:0000256" key="2">
    <source>
        <dbReference type="ARBA" id="ARBA00022771"/>
    </source>
</evidence>
<keyword evidence="3 9" id="KW-0862">Zinc</keyword>
<evidence type="ECO:0000259" key="11">
    <source>
        <dbReference type="PROSITE" id="PS50884"/>
    </source>
</evidence>
<feature type="region of interest" description="Disordered" evidence="10">
    <location>
        <begin position="90"/>
        <end position="119"/>
    </location>
</feature>
<keyword evidence="4 9" id="KW-0805">Transcription regulation</keyword>
<proteinExistence type="predicted"/>
<dbReference type="Proteomes" id="UP001604277">
    <property type="component" value="Unassembled WGS sequence"/>
</dbReference>
<evidence type="ECO:0000256" key="3">
    <source>
        <dbReference type="ARBA" id="ARBA00022833"/>
    </source>
</evidence>
<dbReference type="Pfam" id="PF02701">
    <property type="entry name" value="Zn_ribbon_Dof"/>
    <property type="match status" value="1"/>
</dbReference>
<dbReference type="GO" id="GO:0005634">
    <property type="term" value="C:nucleus"/>
    <property type="evidence" value="ECO:0007669"/>
    <property type="project" value="UniProtKB-SubCell"/>
</dbReference>
<evidence type="ECO:0000313" key="12">
    <source>
        <dbReference type="EMBL" id="KAL2528829.1"/>
    </source>
</evidence>
<comment type="caution">
    <text evidence="12">The sequence shown here is derived from an EMBL/GenBank/DDBJ whole genome shotgun (WGS) entry which is preliminary data.</text>
</comment>
<keyword evidence="1 9" id="KW-0479">Metal-binding</keyword>
<dbReference type="PANTHER" id="PTHR31992">
    <property type="entry name" value="DOF ZINC FINGER PROTEIN DOF1.4-RELATED"/>
    <property type="match status" value="1"/>
</dbReference>
<feature type="domain" description="Dof-type" evidence="11">
    <location>
        <begin position="30"/>
        <end position="84"/>
    </location>
</feature>
<keyword evidence="2 8" id="KW-0863">Zinc-finger</keyword>
<evidence type="ECO:0000256" key="5">
    <source>
        <dbReference type="ARBA" id="ARBA00023125"/>
    </source>
</evidence>
<reference evidence="13" key="1">
    <citation type="submission" date="2024-07" db="EMBL/GenBank/DDBJ databases">
        <title>Two chromosome-level genome assemblies of Korean endemic species Abeliophyllum distichum and Forsythia ovata (Oleaceae).</title>
        <authorList>
            <person name="Jang H."/>
        </authorList>
    </citation>
    <scope>NUCLEOTIDE SEQUENCE [LARGE SCALE GENOMIC DNA]</scope>
</reference>
<evidence type="ECO:0000256" key="8">
    <source>
        <dbReference type="PROSITE-ProRule" id="PRU00071"/>
    </source>
</evidence>
<keyword evidence="13" id="KW-1185">Reference proteome</keyword>
<dbReference type="AlphaFoldDB" id="A0ABD1UV11"/>
<dbReference type="InterPro" id="IPR003851">
    <property type="entry name" value="Znf_Dof"/>
</dbReference>
<evidence type="ECO:0000256" key="7">
    <source>
        <dbReference type="ARBA" id="ARBA00023242"/>
    </source>
</evidence>
<evidence type="ECO:0000256" key="1">
    <source>
        <dbReference type="ARBA" id="ARBA00022723"/>
    </source>
</evidence>
<protein>
    <recommendedName>
        <fullName evidence="9">Dof zinc finger protein</fullName>
    </recommendedName>
</protein>
<comment type="function">
    <text evidence="9">Transcription factor that binds specifically to a 5'-AA[AG]G-3' consensus core sequence.</text>
</comment>
<dbReference type="GO" id="GO:0008270">
    <property type="term" value="F:zinc ion binding"/>
    <property type="evidence" value="ECO:0007669"/>
    <property type="project" value="UniProtKB-KW"/>
</dbReference>
<dbReference type="GO" id="GO:0003700">
    <property type="term" value="F:DNA-binding transcription factor activity"/>
    <property type="evidence" value="ECO:0007669"/>
    <property type="project" value="UniProtKB-UniRule"/>
</dbReference>
<comment type="subcellular location">
    <subcellularLocation>
        <location evidence="8 9">Nucleus</location>
    </subcellularLocation>
</comment>
<dbReference type="InterPro" id="IPR045174">
    <property type="entry name" value="Dof"/>
</dbReference>
<evidence type="ECO:0000256" key="10">
    <source>
        <dbReference type="SAM" id="MobiDB-lite"/>
    </source>
</evidence>
<accession>A0ABD1UV11</accession>
<evidence type="ECO:0000313" key="13">
    <source>
        <dbReference type="Proteomes" id="UP001604277"/>
    </source>
</evidence>
<evidence type="ECO:0000256" key="6">
    <source>
        <dbReference type="ARBA" id="ARBA00023163"/>
    </source>
</evidence>
<keyword evidence="5 8" id="KW-0238">DNA-binding</keyword>
<sequence>MKVEEEGDKFFGGGGDRRLRLQHYSNNQVLKCLWCDSPNTKFCYYNNYNFSQSSHFCKSCRRYWTKGSVLRNILVGDGCRKTKRSKLKTNTCSVTDGPSERKSSSHSSSENSSLTAATT</sequence>
<gene>
    <name evidence="12" type="ORF">Fot_21430</name>
</gene>
<dbReference type="EMBL" id="JBFOLJ010000006">
    <property type="protein sequence ID" value="KAL2528829.1"/>
    <property type="molecule type" value="Genomic_DNA"/>
</dbReference>
<organism evidence="12 13">
    <name type="scientific">Forsythia ovata</name>
    <dbReference type="NCBI Taxonomy" id="205694"/>
    <lineage>
        <taxon>Eukaryota</taxon>
        <taxon>Viridiplantae</taxon>
        <taxon>Streptophyta</taxon>
        <taxon>Embryophyta</taxon>
        <taxon>Tracheophyta</taxon>
        <taxon>Spermatophyta</taxon>
        <taxon>Magnoliopsida</taxon>
        <taxon>eudicotyledons</taxon>
        <taxon>Gunneridae</taxon>
        <taxon>Pentapetalae</taxon>
        <taxon>asterids</taxon>
        <taxon>lamiids</taxon>
        <taxon>Lamiales</taxon>
        <taxon>Oleaceae</taxon>
        <taxon>Forsythieae</taxon>
        <taxon>Forsythia</taxon>
    </lineage>
</organism>